<dbReference type="Proteomes" id="UP000036176">
    <property type="component" value="Unassembled WGS sequence"/>
</dbReference>
<organism evidence="1 2">
    <name type="scientific">Mycolicibacterium chubuense</name>
    <name type="common">Mycobacterium chubuense</name>
    <dbReference type="NCBI Taxonomy" id="1800"/>
    <lineage>
        <taxon>Bacteria</taxon>
        <taxon>Bacillati</taxon>
        <taxon>Actinomycetota</taxon>
        <taxon>Actinomycetes</taxon>
        <taxon>Mycobacteriales</taxon>
        <taxon>Mycobacteriaceae</taxon>
        <taxon>Mycolicibacterium</taxon>
    </lineage>
</organism>
<accession>A0A0J6WLE2</accession>
<reference evidence="1 2" key="1">
    <citation type="journal article" date="2015" name="Genome Biol. Evol.">
        <title>Characterization of Three Mycobacterium spp. with Potential Use in Bioremediation by Genome Sequencing and Comparative Genomics.</title>
        <authorList>
            <person name="Das S."/>
            <person name="Pettersson B.M."/>
            <person name="Behra P.R."/>
            <person name="Ramesh M."/>
            <person name="Dasgupta S."/>
            <person name="Bhattacharya A."/>
            <person name="Kirsebom L.A."/>
        </authorList>
    </citation>
    <scope>NUCLEOTIDE SEQUENCE [LARGE SCALE GENOMIC DNA]</scope>
    <source>
        <strain evidence="1 2">DSM 44219</strain>
    </source>
</reference>
<dbReference type="RefSeq" id="WP_131722283.1">
    <property type="nucleotide sequence ID" value="NZ_JYNX01000019.1"/>
</dbReference>
<gene>
    <name evidence="1" type="ORF">MCHUDSM44219_00971</name>
</gene>
<keyword evidence="2" id="KW-1185">Reference proteome</keyword>
<dbReference type="OrthoDB" id="3886596at2"/>
<dbReference type="EMBL" id="JYNX01000019">
    <property type="protein sequence ID" value="KMO84165.1"/>
    <property type="molecule type" value="Genomic_DNA"/>
</dbReference>
<comment type="caution">
    <text evidence="1">The sequence shown here is derived from an EMBL/GenBank/DDBJ whole genome shotgun (WGS) entry which is preliminary data.</text>
</comment>
<dbReference type="AlphaFoldDB" id="A0A0J6WLE2"/>
<protein>
    <submittedName>
        <fullName evidence="1">Uncharacterized protein</fullName>
    </submittedName>
</protein>
<name>A0A0J6WLE2_MYCCU</name>
<sequence>MSEPAAKRKVSPREFLDICERTWRKRIDLASLAAEVLDDIAVHHRERSLKVLGRLYADVGPGMAGELMLRRWPSVHVLATAGVAAEHYERATFWPKLLGLIDIDPDPSFQPAWGKAFLDNLRRLGLPTFDKNEDAGSRYVGRILLHAGIPTYCLGDFFRIISWKRSTTPGLTPEEFISWASAKVSSGSGFKNVDVPVQRFVRFGDEFAVDVADRTFDLLDAVTAGLSAGDVLLPQRFWDVAEQLHQQRAIDYVSMPGRVRQDNSDLRPRLVLDPFGQGLILRLPPVGDAPDGRAVWIVVLDEDTQRVATESLWPGSTEPAPQTDVALGRPVRSASVALARSEHLQLSLSVVDDEDPLLVFGEDCELIPRGLPLPAARVWLLFPGDLESLRIAGSFQIVAESPLPPRWSGFCLVQADMSDAVSVSLGGSTRTVRKFDAARIDAAAPVRGVRTTSGLPVLAELPRITVPANMSKAEWDVTLHDTAGEVIARHRVASDEGPNQLWEKVPRPLVGDYTIRVRGPWGRGATRSFTVVEGLAVACTPGWRRFVPGGLLPCVANVRVADGVELSRSQLDFDARKREQVIRAGAQSQYRSLAIVPPHMTVAYQSARLTMSPSVRPLSLVREDMQDTPGELLLDIGASAEPALHLIANNVVVQSLAARGGRAGVYRFDFAEIVDTLRDCPQVTLALSEDGALVVANVRPRTLFTGIELDGDELVLLDCVAVEGLSAYLFATRAPWREPACVPVVDGRVALPPWLVDAGPIRVMARVDDPWIPLPTPDWPLAGKSRLVEAEGWVTDGDVEETAISMFLAGDNSQPVEIVDFVRLWTARALLPSLGLGARIAEVSEAIDTEVYANPAAALAALSSSEAPSDTIPTLMVRSGLAWANLAEAHETSAPPWTKRGALPAALLSAADSLWSDEEIDAAISVCGDAVNGLLDGQDPYASAGRLDDSAELLDQNPLLREQFIHAAGLIPQGLLSADSRVLAAMDFVAKRRDPRLEWLMRHARSVLTESERLMRMIGDPKTQKAFEARRYHSRDDGWRVVPAISMAFALAARHAARGHLEAEKWMLREQRAWAGLAEVAPQLVTIDLIIAELTVGTRLKQESGVSQ</sequence>
<evidence type="ECO:0000313" key="2">
    <source>
        <dbReference type="Proteomes" id="UP000036176"/>
    </source>
</evidence>
<evidence type="ECO:0000313" key="1">
    <source>
        <dbReference type="EMBL" id="KMO84165.1"/>
    </source>
</evidence>
<dbReference type="PATRIC" id="fig|1800.3.peg.975"/>
<proteinExistence type="predicted"/>